<sequence length="115" mass="13163">MPAITEIEIQLYIDHCLPEERKHAVKEYLYDDLTAAQRVGAYERHADALRRALFPVAEMPLPSIFEPGALETELSLSPLRHLNSIAGAILAALIAYVEWGWWRVLEEQIAHFLIR</sequence>
<reference evidence="1" key="1">
    <citation type="submission" date="2023-07" db="EMBL/GenBank/DDBJ databases">
        <title>Sorghum-associated microbial communities from plants grown in Nebraska, USA.</title>
        <authorList>
            <person name="Schachtman D."/>
        </authorList>
    </citation>
    <scope>NUCLEOTIDE SEQUENCE</scope>
    <source>
        <strain evidence="1">1457</strain>
    </source>
</reference>
<dbReference type="RefSeq" id="WP_045534729.1">
    <property type="nucleotide sequence ID" value="NZ_JAGIPD010000006.1"/>
</dbReference>
<proteinExistence type="predicted"/>
<comment type="caution">
    <text evidence="1">The sequence shown here is derived from an EMBL/GenBank/DDBJ whole genome shotgun (WGS) entry which is preliminary data.</text>
</comment>
<dbReference type="Proteomes" id="UP001265315">
    <property type="component" value="Unassembled WGS sequence"/>
</dbReference>
<dbReference type="EMBL" id="JAVDSW010000008">
    <property type="protein sequence ID" value="MDR6705236.1"/>
    <property type="molecule type" value="Genomic_DNA"/>
</dbReference>
<protein>
    <submittedName>
        <fullName evidence="1">Anti-sigma factor RsiW</fullName>
    </submittedName>
</protein>
<organism evidence="1 2">
    <name type="scientific">Agrobacterium tumefaciens</name>
    <dbReference type="NCBI Taxonomy" id="358"/>
    <lineage>
        <taxon>Bacteria</taxon>
        <taxon>Pseudomonadati</taxon>
        <taxon>Pseudomonadota</taxon>
        <taxon>Alphaproteobacteria</taxon>
        <taxon>Hyphomicrobiales</taxon>
        <taxon>Rhizobiaceae</taxon>
        <taxon>Rhizobium/Agrobacterium group</taxon>
        <taxon>Agrobacterium</taxon>
        <taxon>Agrobacterium tumefaciens complex</taxon>
    </lineage>
</organism>
<evidence type="ECO:0000313" key="1">
    <source>
        <dbReference type="EMBL" id="MDR6705236.1"/>
    </source>
</evidence>
<name>A0AAW8M2E6_AGRTU</name>
<gene>
    <name evidence="1" type="ORF">J2W61_005111</name>
</gene>
<evidence type="ECO:0000313" key="2">
    <source>
        <dbReference type="Proteomes" id="UP001265315"/>
    </source>
</evidence>
<dbReference type="AlphaFoldDB" id="A0AAW8M2E6"/>
<dbReference type="GeneID" id="61458354"/>
<accession>A0AAW8M2E6</accession>